<keyword evidence="1" id="KW-1133">Transmembrane helix</keyword>
<reference evidence="2" key="1">
    <citation type="journal article" date="2014" name="Int. J. Syst. Evol. Microbiol.">
        <title>Complete genome sequence of Corynebacterium casei LMG S-19264T (=DSM 44701T), isolated from a smear-ripened cheese.</title>
        <authorList>
            <consortium name="US DOE Joint Genome Institute (JGI-PGF)"/>
            <person name="Walter F."/>
            <person name="Albersmeier A."/>
            <person name="Kalinowski J."/>
            <person name="Ruckert C."/>
        </authorList>
    </citation>
    <scope>NUCLEOTIDE SEQUENCE</scope>
    <source>
        <strain evidence="2">KCTC 42650</strain>
    </source>
</reference>
<dbReference type="Proteomes" id="UP000626220">
    <property type="component" value="Unassembled WGS sequence"/>
</dbReference>
<comment type="caution">
    <text evidence="2">The sequence shown here is derived from an EMBL/GenBank/DDBJ whole genome shotgun (WGS) entry which is preliminary data.</text>
</comment>
<keyword evidence="1" id="KW-0472">Membrane</keyword>
<evidence type="ECO:0000313" key="3">
    <source>
        <dbReference type="Proteomes" id="UP000626220"/>
    </source>
</evidence>
<proteinExistence type="predicted"/>
<feature type="transmembrane region" description="Helical" evidence="1">
    <location>
        <begin position="154"/>
        <end position="174"/>
    </location>
</feature>
<protein>
    <submittedName>
        <fullName evidence="2">Uncharacterized protein</fullName>
    </submittedName>
</protein>
<keyword evidence="3" id="KW-1185">Reference proteome</keyword>
<dbReference type="AlphaFoldDB" id="A0A8J3GV29"/>
<name>A0A8J3GV29_9RHOB</name>
<accession>A0A8J3GV29</accession>
<reference evidence="2" key="2">
    <citation type="submission" date="2020-09" db="EMBL/GenBank/DDBJ databases">
        <authorList>
            <person name="Sun Q."/>
            <person name="Kim S."/>
        </authorList>
    </citation>
    <scope>NUCLEOTIDE SEQUENCE</scope>
    <source>
        <strain evidence="2">KCTC 42650</strain>
    </source>
</reference>
<keyword evidence="1" id="KW-0812">Transmembrane</keyword>
<gene>
    <name evidence="2" type="ORF">GCM10017056_06850</name>
</gene>
<organism evidence="2 3">
    <name type="scientific">Seohaeicola zhoushanensis</name>
    <dbReference type="NCBI Taxonomy" id="1569283"/>
    <lineage>
        <taxon>Bacteria</taxon>
        <taxon>Pseudomonadati</taxon>
        <taxon>Pseudomonadota</taxon>
        <taxon>Alphaproteobacteria</taxon>
        <taxon>Rhodobacterales</taxon>
        <taxon>Roseobacteraceae</taxon>
        <taxon>Seohaeicola</taxon>
    </lineage>
</organism>
<sequence length="175" mass="18818">MSDILTVSPGEMRAVRVFHLDLPPEHVRFLRDEPGALADALGVPSLDATHLEILRLADLDGIGLSAYLADGADVSEAEVAPDRARLDALKGHALVLLSRAHEGRAETLTPRPGIEPVGFYHQVPTDWTAGKIASASATTPRPSPRQARSRARRIGGAIFTVVMLLVALILWLALR</sequence>
<dbReference type="RefSeq" id="WP_189678625.1">
    <property type="nucleotide sequence ID" value="NZ_BNCJ01000001.1"/>
</dbReference>
<evidence type="ECO:0000256" key="1">
    <source>
        <dbReference type="SAM" id="Phobius"/>
    </source>
</evidence>
<evidence type="ECO:0000313" key="2">
    <source>
        <dbReference type="EMBL" id="GHF37561.1"/>
    </source>
</evidence>
<dbReference type="EMBL" id="BNCJ01000001">
    <property type="protein sequence ID" value="GHF37561.1"/>
    <property type="molecule type" value="Genomic_DNA"/>
</dbReference>